<keyword evidence="2" id="KW-0815">Transposition</keyword>
<dbReference type="GO" id="GO:0006313">
    <property type="term" value="P:DNA transposition"/>
    <property type="evidence" value="ECO:0007669"/>
    <property type="project" value="InterPro"/>
</dbReference>
<sequence length="429" mass="50289">MIKQIKSHLNNSIQSIIGQKVEFVKQDEQAFTRKRSLSLETMIRTILGMGGKSLSKELLVARLTVSNSAFVQRRYQIKPEAFYALFKEFTVPIPLNTDFPIFAADGSDICIPRNPMDTETSIQTQKDVKSYNLMHINALYDLTTGVYRDVFIQDQHAQHERLALIQMMEALPFDKALVIMDRGYESYNLMAHFQEKGWLYIIRIRDGKQSMRSSFNLPNTECFDQTFSLTLSRKQTNQLKKLYRDFPNDYHFIPHNSTFDFLPETSQKQDPVVLYELPFRMVRLEVDEGKYETLVTNTDYSIQELKNLYASRWGIETSFRDLKYSVGLVNFHAKKKEGILQEIFARFTNFNFCRWVISQVAIDSSRKKQRYKVCFSDAAYACRLFFNCSLSSLQLKNYLKKQLSIIRPNRKYPRKIKAQSVVDFIYRVT</sequence>
<name>E1LK44_STRMT</name>
<dbReference type="EMBL" id="AEDU01000006">
    <property type="protein sequence ID" value="EFN99426.1"/>
    <property type="molecule type" value="Genomic_DNA"/>
</dbReference>
<dbReference type="PANTHER" id="PTHR33258:SF1">
    <property type="entry name" value="TRANSPOSASE INSL FOR INSERTION SEQUENCE ELEMENT IS186A-RELATED"/>
    <property type="match status" value="1"/>
</dbReference>
<dbReference type="GO" id="GO:0004803">
    <property type="term" value="F:transposase activity"/>
    <property type="evidence" value="ECO:0007669"/>
    <property type="project" value="InterPro"/>
</dbReference>
<evidence type="ECO:0000256" key="1">
    <source>
        <dbReference type="ARBA" id="ARBA00010075"/>
    </source>
</evidence>
<keyword evidence="4" id="KW-0233">DNA recombination</keyword>
<dbReference type="RefSeq" id="WP_000595216.1">
    <property type="nucleotide sequence ID" value="NZ_AEDU01000006.1"/>
</dbReference>
<dbReference type="eggNOG" id="COG3385">
    <property type="taxonomic scope" value="Bacteria"/>
</dbReference>
<dbReference type="SUPFAM" id="SSF53098">
    <property type="entry name" value="Ribonuclease H-like"/>
    <property type="match status" value="1"/>
</dbReference>
<dbReference type="NCBIfam" id="NF033592">
    <property type="entry name" value="transpos_IS4_1"/>
    <property type="match status" value="1"/>
</dbReference>
<evidence type="ECO:0000256" key="4">
    <source>
        <dbReference type="ARBA" id="ARBA00023172"/>
    </source>
</evidence>
<dbReference type="InterPro" id="IPR047952">
    <property type="entry name" value="Transpos_IS4"/>
</dbReference>
<evidence type="ECO:0000256" key="2">
    <source>
        <dbReference type="ARBA" id="ARBA00022578"/>
    </source>
</evidence>
<proteinExistence type="inferred from homology"/>
<comment type="caution">
    <text evidence="6">The sequence shown here is derived from an EMBL/GenBank/DDBJ whole genome shotgun (WGS) entry which is preliminary data.</text>
</comment>
<dbReference type="PANTHER" id="PTHR33258">
    <property type="entry name" value="TRANSPOSASE INSL FOR INSERTION SEQUENCE ELEMENT IS186A-RELATED"/>
    <property type="match status" value="1"/>
</dbReference>
<keyword evidence="3" id="KW-0238">DNA-binding</keyword>
<dbReference type="Pfam" id="PF01609">
    <property type="entry name" value="DDE_Tnp_1"/>
    <property type="match status" value="1"/>
</dbReference>
<gene>
    <name evidence="6" type="ORF">SMSK564_0221</name>
</gene>
<dbReference type="InterPro" id="IPR012337">
    <property type="entry name" value="RNaseH-like_sf"/>
</dbReference>
<comment type="similarity">
    <text evidence="1">Belongs to the transposase 11 family.</text>
</comment>
<accession>E1LK44</accession>
<reference evidence="6 7" key="1">
    <citation type="submission" date="2010-09" db="EMBL/GenBank/DDBJ databases">
        <authorList>
            <person name="Daugherty S.C."/>
            <person name="Tallon L.J."/>
            <person name="Jones K.M."/>
            <person name="Liu X."/>
            <person name="Kilian M."/>
            <person name="Tettelin H."/>
        </authorList>
    </citation>
    <scope>NUCLEOTIDE SEQUENCE [LARGE SCALE GENOMIC DNA]</scope>
    <source>
        <strain evidence="6 7">SK564</strain>
    </source>
</reference>
<evidence type="ECO:0000259" key="5">
    <source>
        <dbReference type="Pfam" id="PF01609"/>
    </source>
</evidence>
<organism evidence="6 7">
    <name type="scientific">Streptococcus mitis SK564</name>
    <dbReference type="NCBI Taxonomy" id="585203"/>
    <lineage>
        <taxon>Bacteria</taxon>
        <taxon>Bacillati</taxon>
        <taxon>Bacillota</taxon>
        <taxon>Bacilli</taxon>
        <taxon>Lactobacillales</taxon>
        <taxon>Streptococcaceae</taxon>
        <taxon>Streptococcus</taxon>
        <taxon>Streptococcus mitis group</taxon>
    </lineage>
</organism>
<dbReference type="Gene3D" id="3.90.350.10">
    <property type="entry name" value="Transposase Inhibitor Protein From Tn5, Chain A, domain 1"/>
    <property type="match status" value="1"/>
</dbReference>
<dbReference type="InterPro" id="IPR002559">
    <property type="entry name" value="Transposase_11"/>
</dbReference>
<evidence type="ECO:0000313" key="6">
    <source>
        <dbReference type="EMBL" id="EFN99426.1"/>
    </source>
</evidence>
<protein>
    <submittedName>
        <fullName evidence="6">Transposase DDE domain protein</fullName>
    </submittedName>
</protein>
<evidence type="ECO:0000313" key="7">
    <source>
        <dbReference type="Proteomes" id="UP000004966"/>
    </source>
</evidence>
<evidence type="ECO:0000256" key="3">
    <source>
        <dbReference type="ARBA" id="ARBA00023125"/>
    </source>
</evidence>
<dbReference type="GO" id="GO:0003677">
    <property type="term" value="F:DNA binding"/>
    <property type="evidence" value="ECO:0007669"/>
    <property type="project" value="UniProtKB-KW"/>
</dbReference>
<dbReference type="AlphaFoldDB" id="E1LK44"/>
<feature type="domain" description="Transposase IS4-like" evidence="5">
    <location>
        <begin position="100"/>
        <end position="351"/>
    </location>
</feature>
<dbReference type="Proteomes" id="UP000004966">
    <property type="component" value="Unassembled WGS sequence"/>
</dbReference>